<comment type="subcellular location">
    <subcellularLocation>
        <location evidence="1">Endomembrane system</location>
    </subcellularLocation>
</comment>
<sequence length="81" mass="9241">MGLPAVWHILQPFLKARALGMSKFNYNSYGRDFREYEEFKVRINGLVAKAQKVAEEGWVMQDGTPCPGNNTRDHPEMIQVG</sequence>
<evidence type="ECO:0000256" key="2">
    <source>
        <dbReference type="ARBA" id="ARBA00022676"/>
    </source>
</evidence>
<keyword evidence="6" id="KW-0472">Membrane</keyword>
<keyword evidence="2" id="KW-0328">Glycosyltransferase</keyword>
<dbReference type="GO" id="GO:0016020">
    <property type="term" value="C:membrane"/>
    <property type="evidence" value="ECO:0007669"/>
    <property type="project" value="InterPro"/>
</dbReference>
<gene>
    <name evidence="8" type="ORF">AYBTSS11_LOCUS5953</name>
</gene>
<evidence type="ECO:0000256" key="4">
    <source>
        <dbReference type="ARBA" id="ARBA00022692"/>
    </source>
</evidence>
<dbReference type="GO" id="GO:0016760">
    <property type="term" value="F:cellulose synthase (UDP-forming) activity"/>
    <property type="evidence" value="ECO:0007669"/>
    <property type="project" value="InterPro"/>
</dbReference>
<accession>A0AA86RWH9</accession>
<dbReference type="Proteomes" id="UP001189624">
    <property type="component" value="Chromosome 2"/>
</dbReference>
<dbReference type="Gramene" id="rna-AYBTSS11_LOCUS5953">
    <property type="protein sequence ID" value="CAJ1932708.1"/>
    <property type="gene ID" value="gene-AYBTSS11_LOCUS5953"/>
</dbReference>
<evidence type="ECO:0000256" key="1">
    <source>
        <dbReference type="ARBA" id="ARBA00004308"/>
    </source>
</evidence>
<evidence type="ECO:0000256" key="5">
    <source>
        <dbReference type="ARBA" id="ARBA00022989"/>
    </source>
</evidence>
<feature type="region of interest" description="Disordered" evidence="7">
    <location>
        <begin position="61"/>
        <end position="81"/>
    </location>
</feature>
<keyword evidence="4" id="KW-0812">Transmembrane</keyword>
<evidence type="ECO:0000256" key="6">
    <source>
        <dbReference type="ARBA" id="ARBA00023136"/>
    </source>
</evidence>
<proteinExistence type="predicted"/>
<protein>
    <submittedName>
        <fullName evidence="8">Uncharacterized protein</fullName>
    </submittedName>
</protein>
<organism evidence="8 9">
    <name type="scientific">Sphenostylis stenocarpa</name>
    <dbReference type="NCBI Taxonomy" id="92480"/>
    <lineage>
        <taxon>Eukaryota</taxon>
        <taxon>Viridiplantae</taxon>
        <taxon>Streptophyta</taxon>
        <taxon>Embryophyta</taxon>
        <taxon>Tracheophyta</taxon>
        <taxon>Spermatophyta</taxon>
        <taxon>Magnoliopsida</taxon>
        <taxon>eudicotyledons</taxon>
        <taxon>Gunneridae</taxon>
        <taxon>Pentapetalae</taxon>
        <taxon>rosids</taxon>
        <taxon>fabids</taxon>
        <taxon>Fabales</taxon>
        <taxon>Fabaceae</taxon>
        <taxon>Papilionoideae</taxon>
        <taxon>50 kb inversion clade</taxon>
        <taxon>NPAAA clade</taxon>
        <taxon>indigoferoid/millettioid clade</taxon>
        <taxon>Phaseoleae</taxon>
        <taxon>Sphenostylis</taxon>
    </lineage>
</organism>
<dbReference type="AlphaFoldDB" id="A0AA86RWH9"/>
<feature type="compositionally biased region" description="Basic and acidic residues" evidence="7">
    <location>
        <begin position="71"/>
        <end position="81"/>
    </location>
</feature>
<keyword evidence="9" id="KW-1185">Reference proteome</keyword>
<dbReference type="EMBL" id="OY731399">
    <property type="protein sequence ID" value="CAJ1932708.1"/>
    <property type="molecule type" value="Genomic_DNA"/>
</dbReference>
<evidence type="ECO:0000256" key="7">
    <source>
        <dbReference type="SAM" id="MobiDB-lite"/>
    </source>
</evidence>
<dbReference type="GO" id="GO:0012505">
    <property type="term" value="C:endomembrane system"/>
    <property type="evidence" value="ECO:0007669"/>
    <property type="project" value="UniProtKB-SubCell"/>
</dbReference>
<keyword evidence="3" id="KW-0808">Transferase</keyword>
<dbReference type="Pfam" id="PF03552">
    <property type="entry name" value="Cellulose_synt"/>
    <property type="match status" value="1"/>
</dbReference>
<evidence type="ECO:0000313" key="9">
    <source>
        <dbReference type="Proteomes" id="UP001189624"/>
    </source>
</evidence>
<evidence type="ECO:0000256" key="3">
    <source>
        <dbReference type="ARBA" id="ARBA00022679"/>
    </source>
</evidence>
<evidence type="ECO:0000313" key="8">
    <source>
        <dbReference type="EMBL" id="CAJ1932708.1"/>
    </source>
</evidence>
<name>A0AA86RWH9_9FABA</name>
<reference evidence="8" key="1">
    <citation type="submission" date="2023-10" db="EMBL/GenBank/DDBJ databases">
        <authorList>
            <person name="Domelevo Entfellner J.-B."/>
        </authorList>
    </citation>
    <scope>NUCLEOTIDE SEQUENCE</scope>
</reference>
<dbReference type="GO" id="GO:0030244">
    <property type="term" value="P:cellulose biosynthetic process"/>
    <property type="evidence" value="ECO:0007669"/>
    <property type="project" value="InterPro"/>
</dbReference>
<keyword evidence="5" id="KW-1133">Transmembrane helix</keyword>
<dbReference type="InterPro" id="IPR005150">
    <property type="entry name" value="Cellulose_synth"/>
</dbReference>